<keyword evidence="1" id="KW-0472">Membrane</keyword>
<name>A0ABX8Z692_9NEIS</name>
<dbReference type="RefSeq" id="WP_221004835.1">
    <property type="nucleotide sequence ID" value="NZ_CP081150.1"/>
</dbReference>
<evidence type="ECO:0000313" key="2">
    <source>
        <dbReference type="EMBL" id="QZA76429.1"/>
    </source>
</evidence>
<accession>A0ABX8Z692</accession>
<dbReference type="EMBL" id="CP081150">
    <property type="protein sequence ID" value="QZA76429.1"/>
    <property type="molecule type" value="Genomic_DNA"/>
</dbReference>
<evidence type="ECO:0000256" key="1">
    <source>
        <dbReference type="SAM" id="Phobius"/>
    </source>
</evidence>
<keyword evidence="1" id="KW-1133">Transmembrane helix</keyword>
<sequence length="297" mass="33738">MFWRKSNSTKSEWIMFNIICFLLFICVLYFFRDFFFHSVLLSQDKRLFDAISFAGTVVSIVLGVLAIIYTIFQGFSSQSSSERLAIEIDKLSGVANSSKRQQEKLEASLSGVDSILVLTDKVHCLIESMNEEHRNSLDRIASDVSMVRFQSETLSVKLQEKQEKASTEIQDNAPINTEPTSFTWSVLEALTLVAFLLFLRAKDDRPSDWVEVMHPLKFYADYPELSVRIFSIFGVLVSMNLRFKWCVDGVLDSSILTKLKNPDFIKASAGYGALSSENRELVLKVHSELLRKADLAL</sequence>
<organism evidence="2 3">
    <name type="scientific">Deefgea tanakiae</name>
    <dbReference type="NCBI Taxonomy" id="2865840"/>
    <lineage>
        <taxon>Bacteria</taxon>
        <taxon>Pseudomonadati</taxon>
        <taxon>Pseudomonadota</taxon>
        <taxon>Betaproteobacteria</taxon>
        <taxon>Neisseriales</taxon>
        <taxon>Chitinibacteraceae</taxon>
        <taxon>Deefgea</taxon>
    </lineage>
</organism>
<dbReference type="Proteomes" id="UP000825679">
    <property type="component" value="Chromosome"/>
</dbReference>
<proteinExistence type="predicted"/>
<reference evidence="2 3" key="1">
    <citation type="submission" date="2021-08" db="EMBL/GenBank/DDBJ databases">
        <title>complete genome sequencing of Deefgea sp. D25.</title>
        <authorList>
            <person name="Bae J.-W."/>
            <person name="Gim D.-H."/>
        </authorList>
    </citation>
    <scope>NUCLEOTIDE SEQUENCE [LARGE SCALE GENOMIC DNA]</scope>
    <source>
        <strain evidence="2 3">D25</strain>
    </source>
</reference>
<protein>
    <submittedName>
        <fullName evidence="2">Uncharacterized protein</fullName>
    </submittedName>
</protein>
<gene>
    <name evidence="2" type="ORF">K4H28_08700</name>
</gene>
<feature type="transmembrane region" description="Helical" evidence="1">
    <location>
        <begin position="51"/>
        <end position="72"/>
    </location>
</feature>
<keyword evidence="3" id="KW-1185">Reference proteome</keyword>
<keyword evidence="1" id="KW-0812">Transmembrane</keyword>
<evidence type="ECO:0000313" key="3">
    <source>
        <dbReference type="Proteomes" id="UP000825679"/>
    </source>
</evidence>
<feature type="transmembrane region" description="Helical" evidence="1">
    <location>
        <begin position="12"/>
        <end position="31"/>
    </location>
</feature>